<dbReference type="EMBL" id="CP071250">
    <property type="protein sequence ID" value="UUF09489.1"/>
    <property type="molecule type" value="Genomic_DNA"/>
</dbReference>
<evidence type="ECO:0000256" key="3">
    <source>
        <dbReference type="ARBA" id="ARBA00022448"/>
    </source>
</evidence>
<dbReference type="PANTHER" id="PTHR43337">
    <property type="entry name" value="XANTHINE/URACIL PERMEASE C887.17-RELATED"/>
    <property type="match status" value="1"/>
</dbReference>
<evidence type="ECO:0000313" key="13">
    <source>
        <dbReference type="Proteomes" id="UP001058072"/>
    </source>
</evidence>
<sequence>MNKFFKLEERGTTVSREFIAGLTTFLSMAYIIFVNPNTLGASGMDTGAVFTATILAAAVGTLIMGLYANFPVALAPGMGMNAFFAYTVVLMMGYSWQQALAGIFVSGILFIILSATGLRELIINSIPTSLKHAVGTGIGFFIAFLGFQNSGIIVNNDATLVGIGNFTDPNVLITVIGLIVTLILLVRKTPAAIFIGMIVTAVVGIFLGVVDLPTQIIAPIPSLKPTFGALFEALPSIFTAEMIPVIFSFLFVDFFDTAGTLMAVGSRAGLVNEKGHLVDGDKALLADSTATVIGSVLGTSSTTSFVESLTGVEAGGRTGLTSVFTALCFLVMLFCSGLLSVVTSAVTAPALITVGILMASSLGDIEWKNLETSIPAFVTIIMMVLGYSIAEGIASGFLLYPIMMVAARREKEIHPVMWVLSVIFLIHFVLA</sequence>
<feature type="transmembrane region" description="Helical" evidence="9">
    <location>
        <begin position="74"/>
        <end position="94"/>
    </location>
</feature>
<dbReference type="AlphaFoldDB" id="A0A9Q9CMU2"/>
<keyword evidence="3 8" id="KW-0813">Transport</keyword>
<reference evidence="11 12" key="1">
    <citation type="submission" date="2021-03" db="EMBL/GenBank/DDBJ databases">
        <title>Comparative Genomics and Metabolomics in the genus Turicibacter.</title>
        <authorList>
            <person name="Maki J."/>
            <person name="Looft T."/>
        </authorList>
    </citation>
    <scope>NUCLEOTIDE SEQUENCE</scope>
    <source>
        <strain evidence="11">ISU324</strain>
        <strain evidence="10 12">MMM721</strain>
    </source>
</reference>
<feature type="transmembrane region" description="Helical" evidence="9">
    <location>
        <begin position="169"/>
        <end position="186"/>
    </location>
</feature>
<accession>A0A9Q9CMU2</accession>
<comment type="subcellular location">
    <subcellularLocation>
        <location evidence="1 8">Cell membrane</location>
        <topology evidence="1 8">Multi-pass membrane protein</topology>
    </subcellularLocation>
</comment>
<evidence type="ECO:0000256" key="6">
    <source>
        <dbReference type="ARBA" id="ARBA00022989"/>
    </source>
</evidence>
<dbReference type="RefSeq" id="WP_055242470.1">
    <property type="nucleotide sequence ID" value="NZ_CP071249.1"/>
</dbReference>
<evidence type="ECO:0000256" key="4">
    <source>
        <dbReference type="ARBA" id="ARBA00022475"/>
    </source>
</evidence>
<evidence type="ECO:0000256" key="9">
    <source>
        <dbReference type="SAM" id="Phobius"/>
    </source>
</evidence>
<evidence type="ECO:0000256" key="1">
    <source>
        <dbReference type="ARBA" id="ARBA00004651"/>
    </source>
</evidence>
<keyword evidence="5 8" id="KW-0812">Transmembrane</keyword>
<dbReference type="Pfam" id="PF00860">
    <property type="entry name" value="Xan_ur_permease"/>
    <property type="match status" value="1"/>
</dbReference>
<evidence type="ECO:0000256" key="8">
    <source>
        <dbReference type="PIRNR" id="PIRNR005353"/>
    </source>
</evidence>
<feature type="transmembrane region" description="Helical" evidence="9">
    <location>
        <begin position="130"/>
        <end position="149"/>
    </location>
</feature>
<evidence type="ECO:0000256" key="2">
    <source>
        <dbReference type="ARBA" id="ARBA00005697"/>
    </source>
</evidence>
<evidence type="ECO:0000313" key="12">
    <source>
        <dbReference type="Proteomes" id="UP001058016"/>
    </source>
</evidence>
<feature type="transmembrane region" description="Helical" evidence="9">
    <location>
        <begin position="323"/>
        <end position="356"/>
    </location>
</feature>
<feature type="transmembrane region" description="Helical" evidence="9">
    <location>
        <begin position="412"/>
        <end position="430"/>
    </location>
</feature>
<evidence type="ECO:0000313" key="10">
    <source>
        <dbReference type="EMBL" id="UUF05061.1"/>
    </source>
</evidence>
<feature type="transmembrane region" description="Helical" evidence="9">
    <location>
        <begin position="18"/>
        <end position="35"/>
    </location>
</feature>
<dbReference type="PIRSF" id="PIRSF005353">
    <property type="entry name" value="PbuG"/>
    <property type="match status" value="1"/>
</dbReference>
<dbReference type="Proteomes" id="UP001058072">
    <property type="component" value="Chromosome"/>
</dbReference>
<dbReference type="Proteomes" id="UP001058016">
    <property type="component" value="Chromosome"/>
</dbReference>
<evidence type="ECO:0000313" key="11">
    <source>
        <dbReference type="EMBL" id="UUF09489.1"/>
    </source>
</evidence>
<dbReference type="GO" id="GO:0005886">
    <property type="term" value="C:plasma membrane"/>
    <property type="evidence" value="ECO:0007669"/>
    <property type="project" value="UniProtKB-SubCell"/>
</dbReference>
<dbReference type="PANTHER" id="PTHR43337:SF11">
    <property type="entry name" value="GUANINE_HYPOXANTHINE PERMEASE PBUG"/>
    <property type="match status" value="1"/>
</dbReference>
<feature type="transmembrane region" description="Helical" evidence="9">
    <location>
        <begin position="230"/>
        <end position="252"/>
    </location>
</feature>
<keyword evidence="4 8" id="KW-1003">Cell membrane</keyword>
<comment type="similarity">
    <text evidence="2 8">Belongs to the nucleobase:cation symporter-2 (NCS2) (TC 2.A.40) family. Azg-like subfamily.</text>
</comment>
<keyword evidence="6 8" id="KW-1133">Transmembrane helix</keyword>
<dbReference type="InterPro" id="IPR026033">
    <property type="entry name" value="Azg-like_bact_archaea"/>
</dbReference>
<keyword evidence="12" id="KW-1185">Reference proteome</keyword>
<feature type="transmembrane region" description="Helical" evidence="9">
    <location>
        <begin position="191"/>
        <end position="210"/>
    </location>
</feature>
<feature type="transmembrane region" description="Helical" evidence="9">
    <location>
        <begin position="100"/>
        <end position="118"/>
    </location>
</feature>
<evidence type="ECO:0000256" key="5">
    <source>
        <dbReference type="ARBA" id="ARBA00022692"/>
    </source>
</evidence>
<proteinExistence type="inferred from homology"/>
<dbReference type="EMBL" id="CP071249">
    <property type="protein sequence ID" value="UUF05061.1"/>
    <property type="molecule type" value="Genomic_DNA"/>
</dbReference>
<dbReference type="InterPro" id="IPR045018">
    <property type="entry name" value="Azg-like"/>
</dbReference>
<keyword evidence="7 8" id="KW-0472">Membrane</keyword>
<gene>
    <name evidence="10" type="ORF">J0J69_08015</name>
    <name evidence="11" type="ORF">J0J70_05935</name>
</gene>
<organism evidence="11 13">
    <name type="scientific">Turicibacter bilis</name>
    <dbReference type="NCBI Taxonomy" id="2735723"/>
    <lineage>
        <taxon>Bacteria</taxon>
        <taxon>Bacillati</taxon>
        <taxon>Bacillota</taxon>
        <taxon>Erysipelotrichia</taxon>
        <taxon>Erysipelotrichales</taxon>
        <taxon>Turicibacteraceae</taxon>
        <taxon>Turicibacter</taxon>
    </lineage>
</organism>
<dbReference type="GO" id="GO:0005345">
    <property type="term" value="F:purine nucleobase transmembrane transporter activity"/>
    <property type="evidence" value="ECO:0007669"/>
    <property type="project" value="TreeGrafter"/>
</dbReference>
<dbReference type="InterPro" id="IPR006043">
    <property type="entry name" value="NCS2"/>
</dbReference>
<feature type="transmembrane region" description="Helical" evidence="9">
    <location>
        <begin position="376"/>
        <end position="400"/>
    </location>
</feature>
<protein>
    <submittedName>
        <fullName evidence="11">NCS2 family permease</fullName>
    </submittedName>
</protein>
<feature type="transmembrane region" description="Helical" evidence="9">
    <location>
        <begin position="47"/>
        <end position="67"/>
    </location>
</feature>
<evidence type="ECO:0000256" key="7">
    <source>
        <dbReference type="ARBA" id="ARBA00023136"/>
    </source>
</evidence>
<name>A0A9Q9CMU2_9FIRM</name>